<dbReference type="Pfam" id="PF12847">
    <property type="entry name" value="Methyltransf_18"/>
    <property type="match status" value="1"/>
</dbReference>
<dbReference type="AlphaFoldDB" id="A0A975HLP6"/>
<keyword evidence="2" id="KW-1185">Reference proteome</keyword>
<proteinExistence type="predicted"/>
<accession>A0A975HLP6</accession>
<sequence>MPTMIEYALAKLSPRLNQIREMVPEQTYDVIWDCCCDHGLLGMSLMSTSKTRTMKFVDVVPTIMDQLHKQLSLHAPEYIEWSTLCEDVSTLQLLPTKERHLVLLAGVGGELSARFVELIITNNPNVYIDFLLCPVRDLFSLRKMLINKQLALLDEKLVTDNNRVYEILYVSTRAHEETQAVSAIGEKIWQTNTPGSQQIAKRYLDMLIKHYERAANQSALAAEALNLYQGVNVFSD</sequence>
<reference evidence="1" key="1">
    <citation type="submission" date="2021-03" db="EMBL/GenBank/DDBJ databases">
        <title>Complete Genome of Pseudoalteromonas xiamenensis STKMTI.2, a new potential marine bacterium producing anti-Vibrio compounds.</title>
        <authorList>
            <person name="Handayani D.P."/>
            <person name="Isnansetyo A."/>
            <person name="Istiqomah I."/>
            <person name="Jumina J."/>
        </authorList>
    </citation>
    <scope>NUCLEOTIDE SEQUENCE</scope>
    <source>
        <strain evidence="1">STKMTI.2</strain>
    </source>
</reference>
<dbReference type="PANTHER" id="PTHR38451">
    <property type="entry name" value="TRNA (ADENINE(22)-N(1))-METHYLTRANSFERASE"/>
    <property type="match status" value="1"/>
</dbReference>
<dbReference type="KEGG" id="pxi:J5O05_04470"/>
<evidence type="ECO:0000313" key="1">
    <source>
        <dbReference type="EMBL" id="QTH72147.1"/>
    </source>
</evidence>
<dbReference type="EMBL" id="CP072133">
    <property type="protein sequence ID" value="QTH72147.1"/>
    <property type="molecule type" value="Genomic_DNA"/>
</dbReference>
<name>A0A975HLP6_9GAMM</name>
<gene>
    <name evidence="1" type="ORF">J5O05_04470</name>
</gene>
<dbReference type="PIRSF" id="PIRSF028234">
    <property type="entry name" value="UCP028234"/>
    <property type="match status" value="1"/>
</dbReference>
<dbReference type="InterPro" id="IPR029063">
    <property type="entry name" value="SAM-dependent_MTases_sf"/>
</dbReference>
<dbReference type="Proteomes" id="UP000664904">
    <property type="component" value="Chromosome"/>
</dbReference>
<organism evidence="1 2">
    <name type="scientific">Pseudoalteromonas xiamenensis</name>
    <dbReference type="NCBI Taxonomy" id="882626"/>
    <lineage>
        <taxon>Bacteria</taxon>
        <taxon>Pseudomonadati</taxon>
        <taxon>Pseudomonadota</taxon>
        <taxon>Gammaproteobacteria</taxon>
        <taxon>Alteromonadales</taxon>
        <taxon>Pseudoalteromonadaceae</taxon>
        <taxon>Pseudoalteromonas</taxon>
    </lineage>
</organism>
<dbReference type="Gene3D" id="3.40.50.150">
    <property type="entry name" value="Vaccinia Virus protein VP39"/>
    <property type="match status" value="1"/>
</dbReference>
<evidence type="ECO:0000313" key="2">
    <source>
        <dbReference type="Proteomes" id="UP000664904"/>
    </source>
</evidence>
<dbReference type="InterPro" id="IPR016876">
    <property type="entry name" value="UCP028234"/>
</dbReference>
<dbReference type="PANTHER" id="PTHR38451:SF1">
    <property type="entry name" value="TRNA (ADENINE(22)-N(1))-METHYLTRANSFERASE"/>
    <property type="match status" value="1"/>
</dbReference>
<protein>
    <submittedName>
        <fullName evidence="1">tRNA (Adenine(22)-N(1))-methyltransferase TrmK</fullName>
    </submittedName>
</protein>